<keyword evidence="3" id="KW-1185">Reference proteome</keyword>
<reference evidence="2" key="1">
    <citation type="submission" date="2023-10" db="EMBL/GenBank/DDBJ databases">
        <title>Genome assembly of Pristionchus species.</title>
        <authorList>
            <person name="Yoshida K."/>
            <person name="Sommer R.J."/>
        </authorList>
    </citation>
    <scope>NUCLEOTIDE SEQUENCE</scope>
    <source>
        <strain evidence="2">RS0144</strain>
    </source>
</reference>
<evidence type="ECO:0008006" key="4">
    <source>
        <dbReference type="Google" id="ProtNLM"/>
    </source>
</evidence>
<gene>
    <name evidence="2" type="ORF">PENTCL1PPCAC_22969</name>
</gene>
<organism evidence="2 3">
    <name type="scientific">Pristionchus entomophagus</name>
    <dbReference type="NCBI Taxonomy" id="358040"/>
    <lineage>
        <taxon>Eukaryota</taxon>
        <taxon>Metazoa</taxon>
        <taxon>Ecdysozoa</taxon>
        <taxon>Nematoda</taxon>
        <taxon>Chromadorea</taxon>
        <taxon>Rhabditida</taxon>
        <taxon>Rhabditina</taxon>
        <taxon>Diplogasteromorpha</taxon>
        <taxon>Diplogasteroidea</taxon>
        <taxon>Neodiplogasteridae</taxon>
        <taxon>Pristionchus</taxon>
    </lineage>
</organism>
<dbReference type="CDD" id="cd00590">
    <property type="entry name" value="RRM_SF"/>
    <property type="match status" value="1"/>
</dbReference>
<protein>
    <recommendedName>
        <fullName evidence="4">RRM domain-containing protein</fullName>
    </recommendedName>
</protein>
<dbReference type="InterPro" id="IPR035979">
    <property type="entry name" value="RBD_domain_sf"/>
</dbReference>
<dbReference type="Proteomes" id="UP001432027">
    <property type="component" value="Unassembled WGS sequence"/>
</dbReference>
<dbReference type="GO" id="GO:0003676">
    <property type="term" value="F:nucleic acid binding"/>
    <property type="evidence" value="ECO:0007669"/>
    <property type="project" value="InterPro"/>
</dbReference>
<dbReference type="EMBL" id="BTSX01000005">
    <property type="protein sequence ID" value="GMT00795.1"/>
    <property type="molecule type" value="Genomic_DNA"/>
</dbReference>
<feature type="compositionally biased region" description="Low complexity" evidence="1">
    <location>
        <begin position="102"/>
        <end position="115"/>
    </location>
</feature>
<name>A0AAV5U3J0_9BILA</name>
<dbReference type="AlphaFoldDB" id="A0AAV5U3J0"/>
<feature type="region of interest" description="Disordered" evidence="1">
    <location>
        <begin position="93"/>
        <end position="134"/>
    </location>
</feature>
<comment type="caution">
    <text evidence="2">The sequence shown here is derived from an EMBL/GenBank/DDBJ whole genome shotgun (WGS) entry which is preliminary data.</text>
</comment>
<proteinExistence type="predicted"/>
<evidence type="ECO:0000256" key="1">
    <source>
        <dbReference type="SAM" id="MobiDB-lite"/>
    </source>
</evidence>
<accession>A0AAV5U3J0</accession>
<dbReference type="SUPFAM" id="SSF54928">
    <property type="entry name" value="RNA-binding domain, RBD"/>
    <property type="match status" value="1"/>
</dbReference>
<evidence type="ECO:0000313" key="2">
    <source>
        <dbReference type="EMBL" id="GMT00795.1"/>
    </source>
</evidence>
<sequence length="134" mass="15299">MPMRSRRFWSHSSSFHAAREEKLGYVFVTLKSDWAADKAIALLDHSLMGGQRIRLKRQTYVLDYWKSRPEVLPIQPKQQLQQVETLQLRPTLQRSLSREETPPAAAAVAAPSDPLDPLEVDSDDESHQSIFSVD</sequence>
<evidence type="ECO:0000313" key="3">
    <source>
        <dbReference type="Proteomes" id="UP001432027"/>
    </source>
</evidence>